<dbReference type="EMBL" id="CP059343">
    <property type="protein sequence ID" value="QMS57395.1"/>
    <property type="molecule type" value="Genomic_DNA"/>
</dbReference>
<feature type="binding site" evidence="1">
    <location>
        <position position="316"/>
    </location>
    <ligand>
        <name>substrate</name>
    </ligand>
</feature>
<dbReference type="GO" id="GO:0000287">
    <property type="term" value="F:magnesium ion binding"/>
    <property type="evidence" value="ECO:0007669"/>
    <property type="project" value="UniProtKB-UniRule"/>
</dbReference>
<dbReference type="InterPro" id="IPR036921">
    <property type="entry name" value="PurM-like_N_sf"/>
</dbReference>
<dbReference type="GO" id="GO:0005524">
    <property type="term" value="F:ATP binding"/>
    <property type="evidence" value="ECO:0007669"/>
    <property type="project" value="UniProtKB-UniRule"/>
</dbReference>
<keyword evidence="4" id="KW-1185">Reference proteome</keyword>
<dbReference type="InterPro" id="IPR016188">
    <property type="entry name" value="PurM-like_N"/>
</dbReference>
<feature type="binding site" evidence="1">
    <location>
        <position position="389"/>
    </location>
    <ligand>
        <name>substrate</name>
    </ligand>
</feature>
<keyword evidence="1" id="KW-0479">Metal-binding</keyword>
<dbReference type="InterPro" id="IPR006283">
    <property type="entry name" value="ThiL-like"/>
</dbReference>
<accession>A0A7D7L179</accession>
<feature type="binding site" evidence="1">
    <location>
        <position position="66"/>
    </location>
    <ligand>
        <name>Mg(2+)</name>
        <dbReference type="ChEBI" id="CHEBI:18420"/>
        <label>3</label>
    </ligand>
</feature>
<feature type="domain" description="PurM-like N-terminal" evidence="2">
    <location>
        <begin position="64"/>
        <end position="183"/>
    </location>
</feature>
<reference evidence="3" key="1">
    <citation type="submission" date="2017-08" db="EMBL/GenBank/DDBJ databases">
        <authorList>
            <person name="Minaev M."/>
            <person name="Kurbakov K.A."/>
            <person name="Solodovnikova G.I."/>
            <person name="Kuznetsova O.A."/>
            <person name="Lisitsyn A.B."/>
        </authorList>
    </citation>
    <scope>NUCLEOTIDE SEQUENCE</scope>
    <source>
        <strain evidence="3">80</strain>
    </source>
</reference>
<keyword evidence="1 3" id="KW-0418">Kinase</keyword>
<feature type="binding site" evidence="1">
    <location>
        <position position="80"/>
    </location>
    <ligand>
        <name>Mg(2+)</name>
        <dbReference type="ChEBI" id="CHEBI:18420"/>
        <label>4</label>
    </ligand>
</feature>
<dbReference type="AlphaFoldDB" id="A0A7D7L179"/>
<dbReference type="GO" id="GO:0009228">
    <property type="term" value="P:thiamine biosynthetic process"/>
    <property type="evidence" value="ECO:0007669"/>
    <property type="project" value="UniProtKB-KW"/>
</dbReference>
<dbReference type="InterPro" id="IPR036676">
    <property type="entry name" value="PurM-like_C_sf"/>
</dbReference>
<comment type="pathway">
    <text evidence="1">Cofactor biosynthesis; thiamine diphosphate biosynthesis; thiamine diphosphate from thiamine phosphate: step 1/1.</text>
</comment>
<evidence type="ECO:0000259" key="2">
    <source>
        <dbReference type="Pfam" id="PF00586"/>
    </source>
</evidence>
<dbReference type="KEGG" id="kvr:CIB50_0002134"/>
<dbReference type="Pfam" id="PF00586">
    <property type="entry name" value="AIRS"/>
    <property type="match status" value="1"/>
</dbReference>
<evidence type="ECO:0000313" key="3">
    <source>
        <dbReference type="EMBL" id="QMS57395.1"/>
    </source>
</evidence>
<dbReference type="NCBIfam" id="TIGR01379">
    <property type="entry name" value="thiL"/>
    <property type="match status" value="1"/>
</dbReference>
<dbReference type="EC" id="2.7.4.16" evidence="1"/>
<comment type="catalytic activity">
    <reaction evidence="1">
        <text>thiamine phosphate + ATP = thiamine diphosphate + ADP</text>
        <dbReference type="Rhea" id="RHEA:15913"/>
        <dbReference type="ChEBI" id="CHEBI:30616"/>
        <dbReference type="ChEBI" id="CHEBI:37575"/>
        <dbReference type="ChEBI" id="CHEBI:58937"/>
        <dbReference type="ChEBI" id="CHEBI:456216"/>
        <dbReference type="EC" id="2.7.4.16"/>
    </reaction>
</comment>
<reference evidence="3" key="2">
    <citation type="submission" date="2020-07" db="EMBL/GenBank/DDBJ databases">
        <title>Genome of starter culture bacteria Kocuria salsicia reveals its technological properties and safety for usage in meat industry.</title>
        <authorList>
            <person name="Michael M."/>
            <person name="Konstantin K."/>
            <person name="Evgenii K."/>
            <person name="Galina S."/>
            <person name="Oksana K."/>
            <person name="Andrei L."/>
        </authorList>
    </citation>
    <scope>NUCLEOTIDE SEQUENCE [LARGE SCALE GENOMIC DNA]</scope>
    <source>
        <strain evidence="3">80</strain>
    </source>
</reference>
<evidence type="ECO:0000256" key="1">
    <source>
        <dbReference type="HAMAP-Rule" id="MF_02128"/>
    </source>
</evidence>
<feature type="binding site" evidence="1">
    <location>
        <begin position="166"/>
        <end position="167"/>
    </location>
    <ligand>
        <name>ATP</name>
        <dbReference type="ChEBI" id="CHEBI:30616"/>
    </ligand>
</feature>
<feature type="binding site" evidence="1">
    <location>
        <position position="264"/>
    </location>
    <ligand>
        <name>ATP</name>
        <dbReference type="ChEBI" id="CHEBI:30616"/>
    </ligand>
</feature>
<feature type="binding site" evidence="1">
    <location>
        <position position="116"/>
    </location>
    <ligand>
        <name>Mg(2+)</name>
        <dbReference type="ChEBI" id="CHEBI:18420"/>
        <label>4</label>
    </ligand>
</feature>
<sequence>MAPRIGGGAGAFCASEGVARVRRMTHESVTPPGATVSQVSESQLLRAFLPVATTHGPHVLTGPGDDCAVVAAPGGRVVVTTDTLTAGQDFLAAWPSGDRSTGGDLGRKCAAQNLADVAAMGATPTAVVVSLTLPGDTPVQWVTDFAVGLSRAFEELGATECALVGGDLGRGRELSITATVLGRCELPPVLRDGARGGGTLVHTGVLGHAAAGLDALLTPVPGRWDEVPGELREALSAAQLRPRPPVASGPVLARAGATAMLDVSDGLLRDARRIAEASGVRIDLDPTALEPAVAQLEPAARATGADPWQWVLTGGEDHGLLAVLPVDSPLPPGARAIGSCAPAAPVRARPGSAAPAGCDARGQHREGPAVTIAGQSPRQWFGRDVVEGWDHFEP</sequence>
<comment type="function">
    <text evidence="1">Catalyzes the ATP-dependent phosphorylation of thiamine-monophosphate (TMP) to form thiamine-pyrophosphate (TPP), the active form of vitamin B1.</text>
</comment>
<keyword evidence="1 3" id="KW-0808">Transferase</keyword>
<feature type="binding site" evidence="1">
    <location>
        <position position="66"/>
    </location>
    <ligand>
        <name>Mg(2+)</name>
        <dbReference type="ChEBI" id="CHEBI:18420"/>
        <label>4</label>
    </ligand>
</feature>
<feature type="binding site" evidence="1">
    <location>
        <position position="82"/>
    </location>
    <ligand>
        <name>Mg(2+)</name>
        <dbReference type="ChEBI" id="CHEBI:18420"/>
        <label>1</label>
    </ligand>
</feature>
<dbReference type="SUPFAM" id="SSF55326">
    <property type="entry name" value="PurM N-terminal domain-like"/>
    <property type="match status" value="1"/>
</dbReference>
<dbReference type="PANTHER" id="PTHR30270">
    <property type="entry name" value="THIAMINE-MONOPHOSPHATE KINASE"/>
    <property type="match status" value="1"/>
</dbReference>
<feature type="binding site" evidence="1">
    <location>
        <position position="116"/>
    </location>
    <ligand>
        <name>Mg(2+)</name>
        <dbReference type="ChEBI" id="CHEBI:18420"/>
        <label>3</label>
    </ligand>
</feature>
<feature type="binding site" evidence="1">
    <location>
        <position position="82"/>
    </location>
    <ligand>
        <name>Mg(2+)</name>
        <dbReference type="ChEBI" id="CHEBI:18420"/>
        <label>2</label>
    </ligand>
</feature>
<feature type="binding site" evidence="1">
    <location>
        <position position="81"/>
    </location>
    <ligand>
        <name>Mg(2+)</name>
        <dbReference type="ChEBI" id="CHEBI:18420"/>
        <label>1</label>
    </ligand>
</feature>
<dbReference type="GO" id="GO:0009030">
    <property type="term" value="F:thiamine-phosphate kinase activity"/>
    <property type="evidence" value="ECO:0007669"/>
    <property type="project" value="UniProtKB-UniRule"/>
</dbReference>
<dbReference type="HAMAP" id="MF_02128">
    <property type="entry name" value="TMP_kinase"/>
    <property type="match status" value="1"/>
</dbReference>
<keyword evidence="1" id="KW-0547">Nucleotide-binding</keyword>
<name>A0A7D7L179_KOCVA</name>
<feature type="binding site" evidence="1">
    <location>
        <position position="116"/>
    </location>
    <ligand>
        <name>Mg(2+)</name>
        <dbReference type="ChEBI" id="CHEBI:18420"/>
        <label>2</label>
    </ligand>
</feature>
<dbReference type="PANTHER" id="PTHR30270:SF0">
    <property type="entry name" value="THIAMINE-MONOPHOSPHATE KINASE"/>
    <property type="match status" value="1"/>
</dbReference>
<feature type="binding site" evidence="1">
    <location>
        <position position="265"/>
    </location>
    <ligand>
        <name>Mg(2+)</name>
        <dbReference type="ChEBI" id="CHEBI:18420"/>
        <label>5</label>
    </ligand>
</feature>
<dbReference type="UniPathway" id="UPA00060">
    <property type="reaction ID" value="UER00142"/>
</dbReference>
<dbReference type="Proteomes" id="UP000216825">
    <property type="component" value="Chromosome"/>
</dbReference>
<dbReference type="Gene3D" id="3.30.1330.10">
    <property type="entry name" value="PurM-like, N-terminal domain"/>
    <property type="match status" value="1"/>
</dbReference>
<protein>
    <recommendedName>
        <fullName evidence="1">Thiamine-monophosphate kinase</fullName>
        <shortName evidence="1">TMP kinase</shortName>
        <shortName evidence="1">Thiamine-phosphate kinase</shortName>
        <ecNumber evidence="1">2.7.4.16</ecNumber>
    </recommendedName>
</protein>
<comment type="miscellaneous">
    <text evidence="1">Reaction mechanism of ThiL seems to utilize a direct, inline transfer of the gamma-phosphate of ATP to TMP rather than a phosphorylated enzyme intermediate.</text>
</comment>
<keyword evidence="1" id="KW-0784">Thiamine biosynthesis</keyword>
<comment type="similarity">
    <text evidence="1">Belongs to the thiamine-monophosphate kinase family.</text>
</comment>
<dbReference type="Gene3D" id="3.90.650.10">
    <property type="entry name" value="PurM-like C-terminal domain"/>
    <property type="match status" value="1"/>
</dbReference>
<keyword evidence="1" id="KW-0460">Magnesium</keyword>
<proteinExistence type="inferred from homology"/>
<keyword evidence="1" id="KW-0067">ATP-binding</keyword>
<feature type="binding site" evidence="1">
    <location>
        <position position="262"/>
    </location>
    <ligand>
        <name>Mg(2+)</name>
        <dbReference type="ChEBI" id="CHEBI:18420"/>
        <label>3</label>
    </ligand>
</feature>
<comment type="caution">
    <text evidence="1">Lacks conserved residue(s) required for the propagation of feature annotation.</text>
</comment>
<dbReference type="CDD" id="cd02194">
    <property type="entry name" value="ThiL"/>
    <property type="match status" value="1"/>
</dbReference>
<feature type="binding site" evidence="1">
    <location>
        <position position="89"/>
    </location>
    <ligand>
        <name>substrate</name>
    </ligand>
</feature>
<dbReference type="GO" id="GO:0009229">
    <property type="term" value="P:thiamine diphosphate biosynthetic process"/>
    <property type="evidence" value="ECO:0007669"/>
    <property type="project" value="UniProtKB-UniRule"/>
</dbReference>
<gene>
    <name evidence="1 3" type="primary">thiL</name>
    <name evidence="3" type="ORF">CIB50_0002134</name>
</gene>
<feature type="binding site" evidence="1">
    <location>
        <position position="167"/>
    </location>
    <ligand>
        <name>Mg(2+)</name>
        <dbReference type="ChEBI" id="CHEBI:18420"/>
        <label>1</label>
    </ligand>
</feature>
<evidence type="ECO:0000313" key="4">
    <source>
        <dbReference type="Proteomes" id="UP000216825"/>
    </source>
</evidence>
<feature type="binding site" evidence="1">
    <location>
        <position position="191"/>
    </location>
    <ligand>
        <name>ATP</name>
        <dbReference type="ChEBI" id="CHEBI:30616"/>
    </ligand>
</feature>
<dbReference type="SUPFAM" id="SSF56042">
    <property type="entry name" value="PurM C-terminal domain-like"/>
    <property type="match status" value="1"/>
</dbReference>
<organism evidence="3 4">
    <name type="scientific">Kocuria varians</name>
    <name type="common">Micrococcus varians</name>
    <dbReference type="NCBI Taxonomy" id="1272"/>
    <lineage>
        <taxon>Bacteria</taxon>
        <taxon>Bacillati</taxon>
        <taxon>Actinomycetota</taxon>
        <taxon>Actinomycetes</taxon>
        <taxon>Micrococcales</taxon>
        <taxon>Micrococcaceae</taxon>
        <taxon>Kocuria</taxon>
    </lineage>
</organism>